<gene>
    <name evidence="3" type="ORF">IB292_01900</name>
</gene>
<sequence length="455" mass="50461">MTVEKDTQGSGLNPYKHDIKQSNNALPSAKRELRTQGGNKLSQLLKGNSSESTSGPTSQAQTVVAEAKESDDIVMIPFDGGELKFVKHIIPASDIKTLTYIDNASNGRNQELVTTHNVNSLTVAIRNRNQLQPAYGFRGDSGLIEIIDGQRRSLACFEAGKDFTIYVCDGEYPLKVKRELRKELQLAREHSWYDLGVEVLYHELNSGEDGQKLTGKEIAKIMGISEAKVSRARKAVGIPISILKLFYDHNLLSIEDYNTLNSFVSLCAEEVTVSDLESGNDISKLLLETITTGDVDVKTLIQHLNPDERGYVFDHDIYATKFALEFAIGEPKVHEGLVEGQLPDDGMVTLEQLHQLQISAIISGVKQIEKTVKKESKPKKPKPIKTDFLKGAEDLKNNRRWKADATWEQEESGGNKQKNGNGTISLKNVPVDLWKEIGDAIQDIVSKRSKKTDSA</sequence>
<evidence type="ECO:0000256" key="1">
    <source>
        <dbReference type="ARBA" id="ARBA00023125"/>
    </source>
</evidence>
<evidence type="ECO:0000313" key="4">
    <source>
        <dbReference type="Proteomes" id="UP000726777"/>
    </source>
</evidence>
<reference evidence="3" key="1">
    <citation type="submission" date="2020-09" db="EMBL/GenBank/DDBJ databases">
        <title>Genome sequence of Vibrio parahaemolyticus isolates.</title>
        <authorList>
            <person name="Hammerl J.A."/>
            <person name="Strauch E."/>
        </authorList>
    </citation>
    <scope>NUCLEOTIDE SEQUENCE</scope>
    <source>
        <strain evidence="3">17-VB00146</strain>
    </source>
</reference>
<comment type="caution">
    <text evidence="3">The sequence shown here is derived from an EMBL/GenBank/DDBJ whole genome shotgun (WGS) entry which is preliminary data.</text>
</comment>
<keyword evidence="1" id="KW-0238">DNA-binding</keyword>
<dbReference type="RefSeq" id="WP_228085455.1">
    <property type="nucleotide sequence ID" value="NZ_JACVHL010000002.1"/>
</dbReference>
<feature type="region of interest" description="Disordered" evidence="2">
    <location>
        <begin position="403"/>
        <end position="425"/>
    </location>
</feature>
<feature type="compositionally biased region" description="Polar residues" evidence="2">
    <location>
        <begin position="36"/>
        <end position="61"/>
    </location>
</feature>
<dbReference type="EMBL" id="JACVHL010000002">
    <property type="protein sequence ID" value="MCC3803780.1"/>
    <property type="molecule type" value="Genomic_DNA"/>
</dbReference>
<dbReference type="PANTHER" id="PTHR38973:SF1">
    <property type="entry name" value="PLASMID PARTITION PROTEIN B"/>
    <property type="match status" value="1"/>
</dbReference>
<feature type="region of interest" description="Disordered" evidence="2">
    <location>
        <begin position="1"/>
        <end position="61"/>
    </location>
</feature>
<evidence type="ECO:0000313" key="3">
    <source>
        <dbReference type="EMBL" id="MCC3803780.1"/>
    </source>
</evidence>
<protein>
    <submittedName>
        <fullName evidence="3">ParB N-terminal domain-containing protein</fullName>
    </submittedName>
</protein>
<name>A0A9Q3U9R0_VIBPH</name>
<dbReference type="SUPFAM" id="SSF110849">
    <property type="entry name" value="ParB/Sulfiredoxin"/>
    <property type="match status" value="1"/>
</dbReference>
<proteinExistence type="predicted"/>
<dbReference type="Gene3D" id="1.10.10.2830">
    <property type="match status" value="1"/>
</dbReference>
<dbReference type="InterPro" id="IPR036086">
    <property type="entry name" value="ParB/Sulfiredoxin_sf"/>
</dbReference>
<dbReference type="Proteomes" id="UP000726777">
    <property type="component" value="Unassembled WGS sequence"/>
</dbReference>
<evidence type="ECO:0000256" key="2">
    <source>
        <dbReference type="SAM" id="MobiDB-lite"/>
    </source>
</evidence>
<dbReference type="PANTHER" id="PTHR38973">
    <property type="entry name" value="PLASMID PARTITIONING CONTROL PROTEIN-RELATED"/>
    <property type="match status" value="1"/>
</dbReference>
<dbReference type="GO" id="GO:0003677">
    <property type="term" value="F:DNA binding"/>
    <property type="evidence" value="ECO:0007669"/>
    <property type="project" value="UniProtKB-KW"/>
</dbReference>
<accession>A0A9Q3U9R0</accession>
<organism evidence="3 4">
    <name type="scientific">Vibrio parahaemolyticus</name>
    <dbReference type="NCBI Taxonomy" id="670"/>
    <lineage>
        <taxon>Bacteria</taxon>
        <taxon>Pseudomonadati</taxon>
        <taxon>Pseudomonadota</taxon>
        <taxon>Gammaproteobacteria</taxon>
        <taxon>Vibrionales</taxon>
        <taxon>Vibrionaceae</taxon>
        <taxon>Vibrio</taxon>
    </lineage>
</organism>
<dbReference type="CDD" id="cd16394">
    <property type="entry name" value="sopB_N"/>
    <property type="match status" value="1"/>
</dbReference>
<feature type="compositionally biased region" description="Polar residues" evidence="2">
    <location>
        <begin position="412"/>
        <end position="425"/>
    </location>
</feature>
<dbReference type="AlphaFoldDB" id="A0A9Q3U9R0"/>